<keyword evidence="7" id="KW-1185">Reference proteome</keyword>
<feature type="transmembrane region" description="Helical" evidence="4">
    <location>
        <begin position="12"/>
        <end position="30"/>
    </location>
</feature>
<feature type="transmembrane region" description="Helical" evidence="4">
    <location>
        <begin position="169"/>
        <end position="189"/>
    </location>
</feature>
<evidence type="ECO:0000259" key="5">
    <source>
        <dbReference type="PROSITE" id="PS01124"/>
    </source>
</evidence>
<keyword evidence="4" id="KW-0472">Membrane</keyword>
<dbReference type="OrthoDB" id="345413at2"/>
<feature type="transmembrane region" description="Helical" evidence="4">
    <location>
        <begin position="195"/>
        <end position="217"/>
    </location>
</feature>
<reference evidence="7" key="1">
    <citation type="journal article" date="2019" name="Int. J. Syst. Evol. Microbiol.">
        <title>The Global Catalogue of Microorganisms (GCM) 10K type strain sequencing project: providing services to taxonomists for standard genome sequencing and annotation.</title>
        <authorList>
            <consortium name="The Broad Institute Genomics Platform"/>
            <consortium name="The Broad Institute Genome Sequencing Center for Infectious Disease"/>
            <person name="Wu L."/>
            <person name="Ma J."/>
        </authorList>
    </citation>
    <scope>NUCLEOTIDE SEQUENCE [LARGE SCALE GENOMIC DNA]</scope>
    <source>
        <strain evidence="7">CGMCC 1.10130</strain>
    </source>
</reference>
<comment type="caution">
    <text evidence="6">The sequence shown here is derived from an EMBL/GenBank/DDBJ whole genome shotgun (WGS) entry which is preliminary data.</text>
</comment>
<feature type="domain" description="HTH araC/xylS-type" evidence="5">
    <location>
        <begin position="260"/>
        <end position="363"/>
    </location>
</feature>
<evidence type="ECO:0000256" key="2">
    <source>
        <dbReference type="ARBA" id="ARBA00023125"/>
    </source>
</evidence>
<dbReference type="InterPro" id="IPR009057">
    <property type="entry name" value="Homeodomain-like_sf"/>
</dbReference>
<dbReference type="RefSeq" id="WP_087506410.1">
    <property type="nucleotide sequence ID" value="NZ_BMDX01000011.1"/>
</dbReference>
<evidence type="ECO:0000256" key="1">
    <source>
        <dbReference type="ARBA" id="ARBA00023015"/>
    </source>
</evidence>
<dbReference type="EMBL" id="BMDX01000011">
    <property type="protein sequence ID" value="GGA80094.1"/>
    <property type="molecule type" value="Genomic_DNA"/>
</dbReference>
<name>A0A8J2XMP3_9GAMM</name>
<organism evidence="6 7">
    <name type="scientific">Neiella marina</name>
    <dbReference type="NCBI Taxonomy" id="508461"/>
    <lineage>
        <taxon>Bacteria</taxon>
        <taxon>Pseudomonadati</taxon>
        <taxon>Pseudomonadota</taxon>
        <taxon>Gammaproteobacteria</taxon>
        <taxon>Alteromonadales</taxon>
        <taxon>Echinimonadaceae</taxon>
        <taxon>Neiella</taxon>
    </lineage>
</organism>
<evidence type="ECO:0000313" key="6">
    <source>
        <dbReference type="EMBL" id="GGA80094.1"/>
    </source>
</evidence>
<dbReference type="AlphaFoldDB" id="A0A8J2XMP3"/>
<evidence type="ECO:0000256" key="4">
    <source>
        <dbReference type="SAM" id="Phobius"/>
    </source>
</evidence>
<gene>
    <name evidence="6" type="ORF">GCM10011369_22590</name>
</gene>
<dbReference type="InterPro" id="IPR018062">
    <property type="entry name" value="HTH_AraC-typ_CS"/>
</dbReference>
<dbReference type="GO" id="GO:0043565">
    <property type="term" value="F:sequence-specific DNA binding"/>
    <property type="evidence" value="ECO:0007669"/>
    <property type="project" value="InterPro"/>
</dbReference>
<sequence length="371" mass="40795">MPEQPLIEAMTLQYLVLATALALLLAQAVVSRKTTTHLLFAVFCGSVALSSAQKLTGDSVGAYQYLIGMGACATCNIYWLLARSLFRTSTPIKLHHVGFAVALGALMMAKQGYLFIDSFWQFSLRFDDVFNGILRELITLLSSFVLIMAVWEGIRGFDRNNRKDCIQRLTFLVSLAAAIAITKTVAVTHANQPDIVQAVIAVVTVMVMLLTQILITWRSSNTGPIVKQCSHRSPAPASNEASSACQTSITTTALDMELAEQVNRCIQRQYRQSNLKVADVARALDVSEYRVSRILKQHFQAKNFNHFVNQLRVEHARSLLADPATKDWPVLIVGLESGFASVGPFTRAFKQFTGLTPGQYRATSMASAQSA</sequence>
<dbReference type="Gene3D" id="1.10.10.60">
    <property type="entry name" value="Homeodomain-like"/>
    <property type="match status" value="1"/>
</dbReference>
<keyword evidence="1" id="KW-0805">Transcription regulation</keyword>
<dbReference type="PROSITE" id="PS01124">
    <property type="entry name" value="HTH_ARAC_FAMILY_2"/>
    <property type="match status" value="1"/>
</dbReference>
<dbReference type="GO" id="GO:0003700">
    <property type="term" value="F:DNA-binding transcription factor activity"/>
    <property type="evidence" value="ECO:0007669"/>
    <property type="project" value="InterPro"/>
</dbReference>
<keyword evidence="3" id="KW-0804">Transcription</keyword>
<evidence type="ECO:0000256" key="3">
    <source>
        <dbReference type="ARBA" id="ARBA00023163"/>
    </source>
</evidence>
<protein>
    <recommendedName>
        <fullName evidence="5">HTH araC/xylS-type domain-containing protein</fullName>
    </recommendedName>
</protein>
<feature type="transmembrane region" description="Helical" evidence="4">
    <location>
        <begin position="94"/>
        <end position="116"/>
    </location>
</feature>
<dbReference type="InterPro" id="IPR018060">
    <property type="entry name" value="HTH_AraC"/>
</dbReference>
<proteinExistence type="predicted"/>
<dbReference type="Proteomes" id="UP000619743">
    <property type="component" value="Unassembled WGS sequence"/>
</dbReference>
<keyword evidence="4" id="KW-1133">Transmembrane helix</keyword>
<keyword evidence="2" id="KW-0238">DNA-binding</keyword>
<dbReference type="PANTHER" id="PTHR43280">
    <property type="entry name" value="ARAC-FAMILY TRANSCRIPTIONAL REGULATOR"/>
    <property type="match status" value="1"/>
</dbReference>
<dbReference type="PROSITE" id="PS00041">
    <property type="entry name" value="HTH_ARAC_FAMILY_1"/>
    <property type="match status" value="1"/>
</dbReference>
<keyword evidence="4" id="KW-0812">Transmembrane</keyword>
<feature type="transmembrane region" description="Helical" evidence="4">
    <location>
        <begin position="62"/>
        <end position="82"/>
    </location>
</feature>
<dbReference type="SUPFAM" id="SSF46689">
    <property type="entry name" value="Homeodomain-like"/>
    <property type="match status" value="1"/>
</dbReference>
<accession>A0A8J2XMP3</accession>
<feature type="transmembrane region" description="Helical" evidence="4">
    <location>
        <begin position="136"/>
        <end position="157"/>
    </location>
</feature>
<evidence type="ECO:0000313" key="7">
    <source>
        <dbReference type="Proteomes" id="UP000619743"/>
    </source>
</evidence>
<dbReference type="SMART" id="SM00342">
    <property type="entry name" value="HTH_ARAC"/>
    <property type="match status" value="1"/>
</dbReference>
<dbReference type="Pfam" id="PF12833">
    <property type="entry name" value="HTH_18"/>
    <property type="match status" value="1"/>
</dbReference>
<dbReference type="PANTHER" id="PTHR43280:SF29">
    <property type="entry name" value="ARAC-FAMILY TRANSCRIPTIONAL REGULATOR"/>
    <property type="match status" value="1"/>
</dbReference>